<protein>
    <submittedName>
        <fullName evidence="1">Uncharacterized protein</fullName>
    </submittedName>
</protein>
<gene>
    <name evidence="1" type="ORF">GCM10022255_115130</name>
</gene>
<dbReference type="RefSeq" id="WP_345144560.1">
    <property type="nucleotide sequence ID" value="NZ_BAABAT010000101.1"/>
</dbReference>
<sequence length="86" mass="9090">MAALQFERAGFPGEQTNWVPAGSCQTYNVPDGGPQQATNITIVGKYNTNDNQFWVGALTSSASSPGLKVAATGTTTSPSWKYLYNG</sequence>
<comment type="caution">
    <text evidence="1">The sequence shown here is derived from an EMBL/GenBank/DDBJ whole genome shotgun (WGS) entry which is preliminary data.</text>
</comment>
<reference evidence="2" key="1">
    <citation type="journal article" date="2019" name="Int. J. Syst. Evol. Microbiol.">
        <title>The Global Catalogue of Microorganisms (GCM) 10K type strain sequencing project: providing services to taxonomists for standard genome sequencing and annotation.</title>
        <authorList>
            <consortium name="The Broad Institute Genomics Platform"/>
            <consortium name="The Broad Institute Genome Sequencing Center for Infectious Disease"/>
            <person name="Wu L."/>
            <person name="Ma J."/>
        </authorList>
    </citation>
    <scope>NUCLEOTIDE SEQUENCE [LARGE SCALE GENOMIC DNA]</scope>
    <source>
        <strain evidence="2">JCM 17441</strain>
    </source>
</reference>
<evidence type="ECO:0000313" key="2">
    <source>
        <dbReference type="Proteomes" id="UP001500620"/>
    </source>
</evidence>
<dbReference type="Proteomes" id="UP001500620">
    <property type="component" value="Unassembled WGS sequence"/>
</dbReference>
<keyword evidence="2" id="KW-1185">Reference proteome</keyword>
<name>A0ABP8DVT8_9ACTN</name>
<proteinExistence type="predicted"/>
<accession>A0ABP8DVT8</accession>
<evidence type="ECO:0000313" key="1">
    <source>
        <dbReference type="EMBL" id="GAA4264150.1"/>
    </source>
</evidence>
<dbReference type="EMBL" id="BAABAT010000101">
    <property type="protein sequence ID" value="GAA4264150.1"/>
    <property type="molecule type" value="Genomic_DNA"/>
</dbReference>
<organism evidence="1 2">
    <name type="scientific">Dactylosporangium darangshiense</name>
    <dbReference type="NCBI Taxonomy" id="579108"/>
    <lineage>
        <taxon>Bacteria</taxon>
        <taxon>Bacillati</taxon>
        <taxon>Actinomycetota</taxon>
        <taxon>Actinomycetes</taxon>
        <taxon>Micromonosporales</taxon>
        <taxon>Micromonosporaceae</taxon>
        <taxon>Dactylosporangium</taxon>
    </lineage>
</organism>